<evidence type="ECO:0000256" key="1">
    <source>
        <dbReference type="SAM" id="SignalP"/>
    </source>
</evidence>
<keyword evidence="1" id="KW-0732">Signal</keyword>
<dbReference type="Proteomes" id="UP000010433">
    <property type="component" value="Unassembled WGS sequence"/>
</dbReference>
<feature type="signal peptide" evidence="1">
    <location>
        <begin position="1"/>
        <end position="20"/>
    </location>
</feature>
<dbReference type="HOGENOM" id="CLU_035111_0_0_10"/>
<comment type="caution">
    <text evidence="2">The sequence shown here is derived from an EMBL/GenBank/DDBJ whole genome shotgun (WGS) entry which is preliminary data.</text>
</comment>
<dbReference type="Pfam" id="PF11276">
    <property type="entry name" value="DUF3078"/>
    <property type="match status" value="1"/>
</dbReference>
<evidence type="ECO:0000313" key="3">
    <source>
        <dbReference type="Proteomes" id="UP000010433"/>
    </source>
</evidence>
<proteinExistence type="predicted"/>
<dbReference type="InterPro" id="IPR021428">
    <property type="entry name" value="DUF3078"/>
</dbReference>
<dbReference type="AlphaFoldDB" id="L1N299"/>
<evidence type="ECO:0008006" key="4">
    <source>
        <dbReference type="Google" id="ProtNLM"/>
    </source>
</evidence>
<dbReference type="STRING" id="1127699.HMPREF9151_02088"/>
<gene>
    <name evidence="2" type="ORF">HMPREF9151_02088</name>
</gene>
<protein>
    <recommendedName>
        <fullName evidence="4">Outer membrane insertion signal domain protein</fullName>
    </recommendedName>
</protein>
<reference evidence="2 3" key="1">
    <citation type="submission" date="2012-05" db="EMBL/GenBank/DDBJ databases">
        <authorList>
            <person name="Weinstock G."/>
            <person name="Sodergren E."/>
            <person name="Lobos E.A."/>
            <person name="Fulton L."/>
            <person name="Fulton R."/>
            <person name="Courtney L."/>
            <person name="Fronick C."/>
            <person name="O'Laughlin M."/>
            <person name="Godfrey J."/>
            <person name="Wilson R.M."/>
            <person name="Miner T."/>
            <person name="Farmer C."/>
            <person name="Delehaunty K."/>
            <person name="Cordes M."/>
            <person name="Minx P."/>
            <person name="Tomlinson C."/>
            <person name="Chen J."/>
            <person name="Wollam A."/>
            <person name="Pepin K.H."/>
            <person name="Bhonagiri V."/>
            <person name="Zhang X."/>
            <person name="Suruliraj S."/>
            <person name="Warren W."/>
            <person name="Mitreva M."/>
            <person name="Mardis E.R."/>
            <person name="Wilson R.K."/>
        </authorList>
    </citation>
    <scope>NUCLEOTIDE SEQUENCE [LARGE SCALE GENOMIC DNA]</scope>
    <source>
        <strain evidence="2 3">F0055</strain>
    </source>
</reference>
<sequence length="447" mass="51764">MKYYFLFLAFCTCFANDVQAQSVRSASVVNNPVKDIIVKSYEDSLAIYYNRIYNTPASAVSRIDSMQYSPVLLRPYQGFRLFSPLTYYQDIISGRLGPDDKIEMQASTPADTSIISRMLNDAIVNVYLKRPDLVLVSDAKLHAIAPNKSVNPIIIKSDVGVKQNIPQTPIEQEQQAVNVVVVKPNFWNFKGDYYLQFLQNYVSGNWYKGGESNYSMVGSAVLQANYNNKQKVKWENRLELKLGFVTSKSDSLHNLKTSEDLIRYTGKLGLQATKRWYYTIQLVAYTQFLQGYRNNNTQVFSDFMSPFNANLSLGMDYNVSAWKKRLTGSVHLAPLAYNFRYVDRLALATRYGLEADSHTLHDFGSEFTVDLMWKMSEMMSWQTRLYGYTTYRRSEIEWENTITFKFNKYISSKFFIYPRFDDGTGRDAHHGYWQFREFASIGFSYNF</sequence>
<accession>L1N299</accession>
<feature type="chain" id="PRO_5003954009" description="Outer membrane insertion signal domain protein" evidence="1">
    <location>
        <begin position="21"/>
        <end position="447"/>
    </location>
</feature>
<evidence type="ECO:0000313" key="2">
    <source>
        <dbReference type="EMBL" id="EKX97490.1"/>
    </source>
</evidence>
<dbReference type="RefSeq" id="WP_009160949.1">
    <property type="nucleotide sequence ID" value="NZ_KB290959.1"/>
</dbReference>
<dbReference type="OrthoDB" id="1495718at2"/>
<dbReference type="PATRIC" id="fig|1127699.3.peg.1905"/>
<dbReference type="EMBL" id="AMEP01000138">
    <property type="protein sequence ID" value="EKX97490.1"/>
    <property type="molecule type" value="Genomic_DNA"/>
</dbReference>
<name>L1N299_9BACT</name>
<keyword evidence="3" id="KW-1185">Reference proteome</keyword>
<organism evidence="2 3">
    <name type="scientific">Hoylesella saccharolytica F0055</name>
    <dbReference type="NCBI Taxonomy" id="1127699"/>
    <lineage>
        <taxon>Bacteria</taxon>
        <taxon>Pseudomonadati</taxon>
        <taxon>Bacteroidota</taxon>
        <taxon>Bacteroidia</taxon>
        <taxon>Bacteroidales</taxon>
        <taxon>Prevotellaceae</taxon>
        <taxon>Hoylesella</taxon>
    </lineage>
</organism>